<dbReference type="EMBL" id="JH651379">
    <property type="protein sequence ID" value="EIJ40731.1"/>
    <property type="molecule type" value="Genomic_DNA"/>
</dbReference>
<dbReference type="SUPFAM" id="SSF56935">
    <property type="entry name" value="Porins"/>
    <property type="match status" value="1"/>
</dbReference>
<dbReference type="Proteomes" id="UP000004690">
    <property type="component" value="Unassembled WGS sequence"/>
</dbReference>
<reference evidence="10 11" key="1">
    <citation type="submission" date="2012-02" db="EMBL/GenBank/DDBJ databases">
        <title>Improved High-Quality Draft genome of Joostella marina DSM 19592.</title>
        <authorList>
            <consortium name="US DOE Joint Genome Institute (JGI-PGF)"/>
            <person name="Lucas S."/>
            <person name="Copeland A."/>
            <person name="Lapidus A."/>
            <person name="Bruce D."/>
            <person name="Goodwin L."/>
            <person name="Pitluck S."/>
            <person name="Peters L."/>
            <person name="Chertkov O."/>
            <person name="Ovchinnikova G."/>
            <person name="Kyrpides N."/>
            <person name="Mavromatis K."/>
            <person name="Detter J.C."/>
            <person name="Han C."/>
            <person name="Land M."/>
            <person name="Hauser L."/>
            <person name="Markowitz V."/>
            <person name="Cheng J.-F."/>
            <person name="Hugenholtz P."/>
            <person name="Woyke T."/>
            <person name="Wu D."/>
            <person name="Tindall B."/>
            <person name="Brambilla E."/>
            <person name="Klenk H.-P."/>
            <person name="Eisen J.A."/>
        </authorList>
    </citation>
    <scope>NUCLEOTIDE SEQUENCE [LARGE SCALE GENOMIC DNA]</scope>
    <source>
        <strain evidence="10 11">DSM 19592</strain>
    </source>
</reference>
<dbReference type="InterPro" id="IPR012910">
    <property type="entry name" value="Plug_dom"/>
</dbReference>
<comment type="similarity">
    <text evidence="7">Belongs to the TonB-dependent receptor family.</text>
</comment>
<dbReference type="AlphaFoldDB" id="I3CAT8"/>
<feature type="signal peptide" evidence="8">
    <location>
        <begin position="1"/>
        <end position="29"/>
    </location>
</feature>
<organism evidence="10 11">
    <name type="scientific">Galbibacter orientalis DSM 19592</name>
    <dbReference type="NCBI Taxonomy" id="926559"/>
    <lineage>
        <taxon>Bacteria</taxon>
        <taxon>Pseudomonadati</taxon>
        <taxon>Bacteroidota</taxon>
        <taxon>Flavobacteriia</taxon>
        <taxon>Flavobacteriales</taxon>
        <taxon>Flavobacteriaceae</taxon>
        <taxon>Galbibacter</taxon>
    </lineage>
</organism>
<keyword evidence="8" id="KW-0732">Signal</keyword>
<sequence>MKIKLPVKGKLKSQMLLWVLLFSVTLTYAQTKEVKGTVKTDNMPLGGVNVLVKGAKNGTVTDFDGNYSLNVSNDAILVFSYIGFKNKEVSVQDKSIINISLEIDASDLEEVVVVGYGTQKKKEVTGAVVSVGDDVIKRTATSDLGAALQGQVAGVNIQASSGRPGEAANVQIRGLGSVSSNALGPLYVVDGIPYEDNPNIQPELIESVDILKDGAAASIYGTRASNGVVLITTKKGKAGNIKVDFSTYTSIQDITSGTPLMNTQQQMYEEEVKLEALGRDPLIFFFNPNALDYDTDFVDAVQNDGAPIRNYNLGISGGSENLSLSLNTNYFNQEGVLINSGFNRLSTRFTGEFKKGRFKAFATIGYTDENTEQEPWALYEYSIAQRPWQPPLSGLNKVGGNGVEIPVRNAILYSYLSQQLENIDKRKTESVNIAANLQYEIFDGFTYKINLGRNTWEYKRKFFQPQYLVYDADGLNPTASREQAILNEDFIWTERDVIENQLTYKKSFGNHNFDLLAVLSYEKFTSNTLGTGVIYSEEAGNGSQTLGTGSEPISPNTYNDERRLAGKLGRLQYNFDEKYLLSMSYRRDGSSRFSQSNRYGNFYGFSAGWNIHEEKFFENVTFINQLKLRASWAELGNQNISSYSYVPVIESGVNYPFGANEELNYGLTQRTYVDPDIKWETTISKNIGIDLTMFKNKVNFTADLYENLKEDMLLEERLPSSTGTYQPRADGVYDTKVVNAGNMVNRGIELAISYKHRSENGNFGYTVSGTFTKNQNEVTDLNGVERGYANGRPALSLGPNIDYTTYLAEGYEAGAFFLVQHDGVIKTQEQLDAYKTINPSAQLGDMMYKDIDGNNVIDDNDRVYAGSGQAEFEAGLSLNLDYKNFDFYIQTYYSQGAEIYNGARYYAYTQGRHLEQYYMWSPQNPNSDIPTDREDALHNNIRARSDYFIEDGSYLRIRNMSLGYSFKNIPTLGMQSARIYLSATNPFTFTNYDGYDPEVGGDGIFTRGIDRGNYPVARQFLLGVQLHF</sequence>
<dbReference type="NCBIfam" id="TIGR04056">
    <property type="entry name" value="OMP_RagA_SusC"/>
    <property type="match status" value="1"/>
</dbReference>
<dbReference type="NCBIfam" id="TIGR04057">
    <property type="entry name" value="SusC_RagA_signa"/>
    <property type="match status" value="1"/>
</dbReference>
<keyword evidence="5 7" id="KW-0472">Membrane</keyword>
<keyword evidence="4 7" id="KW-0812">Transmembrane</keyword>
<evidence type="ECO:0000256" key="2">
    <source>
        <dbReference type="ARBA" id="ARBA00022448"/>
    </source>
</evidence>
<gene>
    <name evidence="10" type="ORF">JoomaDRAFT_3801</name>
</gene>
<dbReference type="InterPro" id="IPR039426">
    <property type="entry name" value="TonB-dep_rcpt-like"/>
</dbReference>
<evidence type="ECO:0000256" key="3">
    <source>
        <dbReference type="ARBA" id="ARBA00022452"/>
    </source>
</evidence>
<proteinExistence type="inferred from homology"/>
<evidence type="ECO:0000256" key="6">
    <source>
        <dbReference type="ARBA" id="ARBA00023237"/>
    </source>
</evidence>
<keyword evidence="11" id="KW-1185">Reference proteome</keyword>
<evidence type="ECO:0000256" key="7">
    <source>
        <dbReference type="PROSITE-ProRule" id="PRU01360"/>
    </source>
</evidence>
<feature type="chain" id="PRO_5005684482" evidence="8">
    <location>
        <begin position="30"/>
        <end position="1028"/>
    </location>
</feature>
<dbReference type="eggNOG" id="COG1629">
    <property type="taxonomic scope" value="Bacteria"/>
</dbReference>
<name>I3CAT8_9FLAO</name>
<evidence type="ECO:0000256" key="5">
    <source>
        <dbReference type="ARBA" id="ARBA00023136"/>
    </source>
</evidence>
<dbReference type="RefSeq" id="WP_008615269.1">
    <property type="nucleotide sequence ID" value="NZ_JH651379.1"/>
</dbReference>
<dbReference type="HOGENOM" id="CLU_004317_0_2_10"/>
<evidence type="ECO:0000256" key="8">
    <source>
        <dbReference type="SAM" id="SignalP"/>
    </source>
</evidence>
<feature type="domain" description="TonB-dependent receptor plug" evidence="9">
    <location>
        <begin position="120"/>
        <end position="228"/>
    </location>
</feature>
<dbReference type="Pfam" id="PF13715">
    <property type="entry name" value="CarbopepD_reg_2"/>
    <property type="match status" value="1"/>
</dbReference>
<evidence type="ECO:0000313" key="10">
    <source>
        <dbReference type="EMBL" id="EIJ40731.1"/>
    </source>
</evidence>
<dbReference type="PROSITE" id="PS52016">
    <property type="entry name" value="TONB_DEPENDENT_REC_3"/>
    <property type="match status" value="1"/>
</dbReference>
<dbReference type="InterPro" id="IPR023996">
    <property type="entry name" value="TonB-dep_OMP_SusC/RagA"/>
</dbReference>
<protein>
    <submittedName>
        <fullName evidence="10">TonB-linked outer membrane protein, SusC/RagA family</fullName>
    </submittedName>
</protein>
<dbReference type="InterPro" id="IPR037066">
    <property type="entry name" value="Plug_dom_sf"/>
</dbReference>
<dbReference type="Gene3D" id="2.170.130.10">
    <property type="entry name" value="TonB-dependent receptor, plug domain"/>
    <property type="match status" value="1"/>
</dbReference>
<keyword evidence="2 7" id="KW-0813">Transport</keyword>
<dbReference type="SUPFAM" id="SSF49464">
    <property type="entry name" value="Carboxypeptidase regulatory domain-like"/>
    <property type="match status" value="1"/>
</dbReference>
<dbReference type="STRING" id="926559.JoomaDRAFT_3801"/>
<dbReference type="InterPro" id="IPR008969">
    <property type="entry name" value="CarboxyPept-like_regulatory"/>
</dbReference>
<dbReference type="eggNOG" id="COG4771">
    <property type="taxonomic scope" value="Bacteria"/>
</dbReference>
<dbReference type="GO" id="GO:0009279">
    <property type="term" value="C:cell outer membrane"/>
    <property type="evidence" value="ECO:0007669"/>
    <property type="project" value="UniProtKB-SubCell"/>
</dbReference>
<accession>I3CAT8</accession>
<dbReference type="Gene3D" id="2.40.170.20">
    <property type="entry name" value="TonB-dependent receptor, beta-barrel domain"/>
    <property type="match status" value="1"/>
</dbReference>
<evidence type="ECO:0000313" key="11">
    <source>
        <dbReference type="Proteomes" id="UP000004690"/>
    </source>
</evidence>
<keyword evidence="3 7" id="KW-1134">Transmembrane beta strand</keyword>
<dbReference type="Pfam" id="PF07715">
    <property type="entry name" value="Plug"/>
    <property type="match status" value="1"/>
</dbReference>
<keyword evidence="6 7" id="KW-0998">Cell outer membrane</keyword>
<evidence type="ECO:0000259" key="9">
    <source>
        <dbReference type="Pfam" id="PF07715"/>
    </source>
</evidence>
<dbReference type="OrthoDB" id="9768177at2"/>
<evidence type="ECO:0000256" key="1">
    <source>
        <dbReference type="ARBA" id="ARBA00004571"/>
    </source>
</evidence>
<comment type="subcellular location">
    <subcellularLocation>
        <location evidence="1 7">Cell outer membrane</location>
        <topology evidence="1 7">Multi-pass membrane protein</topology>
    </subcellularLocation>
</comment>
<evidence type="ECO:0000256" key="4">
    <source>
        <dbReference type="ARBA" id="ARBA00022692"/>
    </source>
</evidence>
<dbReference type="InterPro" id="IPR036942">
    <property type="entry name" value="Beta-barrel_TonB_sf"/>
</dbReference>
<dbReference type="InterPro" id="IPR023997">
    <property type="entry name" value="TonB-dep_OMP_SusC/RagA_CS"/>
</dbReference>